<name>A0AAE0KTK4_9CHLO</name>
<dbReference type="PANTHER" id="PTHR23330">
    <property type="entry name" value="P300 TRANSCRIPTIONAL COFACTOR JMY-RELATED"/>
    <property type="match status" value="1"/>
</dbReference>
<dbReference type="Proteomes" id="UP001190700">
    <property type="component" value="Unassembled WGS sequence"/>
</dbReference>
<reference evidence="3 4" key="1">
    <citation type="journal article" date="2015" name="Genome Biol. Evol.">
        <title>Comparative Genomics of a Bacterivorous Green Alga Reveals Evolutionary Causalities and Consequences of Phago-Mixotrophic Mode of Nutrition.</title>
        <authorList>
            <person name="Burns J.A."/>
            <person name="Paasch A."/>
            <person name="Narechania A."/>
            <person name="Kim E."/>
        </authorList>
    </citation>
    <scope>NUCLEOTIDE SEQUENCE [LARGE SCALE GENOMIC DNA]</scope>
    <source>
        <strain evidence="3 4">PLY_AMNH</strain>
    </source>
</reference>
<comment type="caution">
    <text evidence="3">The sequence shown here is derived from an EMBL/GenBank/DDBJ whole genome shotgun (WGS) entry which is preliminary data.</text>
</comment>
<organism evidence="3 4">
    <name type="scientific">Cymbomonas tetramitiformis</name>
    <dbReference type="NCBI Taxonomy" id="36881"/>
    <lineage>
        <taxon>Eukaryota</taxon>
        <taxon>Viridiplantae</taxon>
        <taxon>Chlorophyta</taxon>
        <taxon>Pyramimonadophyceae</taxon>
        <taxon>Pyramimonadales</taxon>
        <taxon>Pyramimonadaceae</taxon>
        <taxon>Cymbomonas</taxon>
    </lineage>
</organism>
<dbReference type="EMBL" id="LGRX02017991">
    <property type="protein sequence ID" value="KAK3260223.1"/>
    <property type="molecule type" value="Genomic_DNA"/>
</dbReference>
<keyword evidence="4" id="KW-1185">Reference proteome</keyword>
<feature type="transmembrane region" description="Helical" evidence="2">
    <location>
        <begin position="148"/>
        <end position="170"/>
    </location>
</feature>
<feature type="compositionally biased region" description="Pro residues" evidence="1">
    <location>
        <begin position="85"/>
        <end position="122"/>
    </location>
</feature>
<feature type="region of interest" description="Disordered" evidence="1">
    <location>
        <begin position="184"/>
        <end position="229"/>
    </location>
</feature>
<sequence length="229" mass="25140">MADFDEALFQSNMAAVFDLPRDSVVLVEARAGSIAVSFRLIPDTGTAFSAEKLDEMTLTMTEGRVVLNPTFGEMESYVYVVPETQSPPPSPPPPPPSSPPPPSPPSPSPPSPPRPPMPPFPPNCPPAPYQVIYIDKTSDDGEIKNPTVIIMLFAASATFIWIAAFGFLIWRRARRRVVPVVKQGEESSLDAAEEIPNMADYTEPPPVPQKRPPRPRKAYQHSEFLESAF</sequence>
<evidence type="ECO:0000313" key="4">
    <source>
        <dbReference type="Proteomes" id="UP001190700"/>
    </source>
</evidence>
<keyword evidence="2" id="KW-1133">Transmembrane helix</keyword>
<accession>A0AAE0KTK4</accession>
<evidence type="ECO:0000256" key="2">
    <source>
        <dbReference type="SAM" id="Phobius"/>
    </source>
</evidence>
<proteinExistence type="predicted"/>
<gene>
    <name evidence="3" type="ORF">CYMTET_30809</name>
</gene>
<dbReference type="AlphaFoldDB" id="A0AAE0KTK4"/>
<keyword evidence="2" id="KW-0472">Membrane</keyword>
<evidence type="ECO:0000313" key="3">
    <source>
        <dbReference type="EMBL" id="KAK3260223.1"/>
    </source>
</evidence>
<dbReference type="PANTHER" id="PTHR23330:SF9">
    <property type="entry name" value="PROLINE-RICH PROTEIN 11"/>
    <property type="match status" value="1"/>
</dbReference>
<keyword evidence="2" id="KW-0812">Transmembrane</keyword>
<dbReference type="PRINTS" id="PR01217">
    <property type="entry name" value="PRICHEXTENSN"/>
</dbReference>
<feature type="region of interest" description="Disordered" evidence="1">
    <location>
        <begin position="82"/>
        <end position="122"/>
    </location>
</feature>
<evidence type="ECO:0000256" key="1">
    <source>
        <dbReference type="SAM" id="MobiDB-lite"/>
    </source>
</evidence>
<protein>
    <submittedName>
        <fullName evidence="3">Uncharacterized protein</fullName>
    </submittedName>
</protein>